<dbReference type="SMART" id="SM00116">
    <property type="entry name" value="CBS"/>
    <property type="match status" value="4"/>
</dbReference>
<dbReference type="PANTHER" id="PTHR48108">
    <property type="entry name" value="CBS DOMAIN-CONTAINING PROTEIN CBSX2, CHLOROPLASTIC"/>
    <property type="match status" value="1"/>
</dbReference>
<proteinExistence type="predicted"/>
<keyword evidence="1" id="KW-0677">Repeat</keyword>
<evidence type="ECO:0000256" key="2">
    <source>
        <dbReference type="PROSITE-ProRule" id="PRU00703"/>
    </source>
</evidence>
<feature type="transmembrane region" description="Helical" evidence="4">
    <location>
        <begin position="393"/>
        <end position="413"/>
    </location>
</feature>
<reference evidence="6" key="1">
    <citation type="submission" date="2021-03" db="EMBL/GenBank/DDBJ databases">
        <authorList>
            <consortium name="Genoscope - CEA"/>
            <person name="William W."/>
        </authorList>
    </citation>
    <scope>NUCLEOTIDE SEQUENCE</scope>
    <source>
        <strain evidence="6">Doubled-haploid Pahang</strain>
    </source>
</reference>
<dbReference type="EMBL" id="HG996471">
    <property type="protein sequence ID" value="CAG1845704.1"/>
    <property type="molecule type" value="Genomic_DNA"/>
</dbReference>
<dbReference type="SUPFAM" id="SSF54631">
    <property type="entry name" value="CBS-domain pair"/>
    <property type="match status" value="2"/>
</dbReference>
<feature type="compositionally biased region" description="Polar residues" evidence="3">
    <location>
        <begin position="24"/>
        <end position="37"/>
    </location>
</feature>
<feature type="domain" description="CBS" evidence="5">
    <location>
        <begin position="214"/>
        <end position="273"/>
    </location>
</feature>
<dbReference type="AlphaFoldDB" id="A0A8D7A8Z0"/>
<dbReference type="CDD" id="cd17781">
    <property type="entry name" value="CBS_pair_MUG70_1"/>
    <property type="match status" value="1"/>
</dbReference>
<evidence type="ECO:0000256" key="4">
    <source>
        <dbReference type="SAM" id="Phobius"/>
    </source>
</evidence>
<evidence type="ECO:0000256" key="1">
    <source>
        <dbReference type="ARBA" id="ARBA00022737"/>
    </source>
</evidence>
<feature type="transmembrane region" description="Helical" evidence="4">
    <location>
        <begin position="481"/>
        <end position="501"/>
    </location>
</feature>
<protein>
    <submittedName>
        <fullName evidence="6">(wild Malaysian banana) hypothetical protein</fullName>
    </submittedName>
</protein>
<dbReference type="InterPro" id="IPR046342">
    <property type="entry name" value="CBS_dom_sf"/>
</dbReference>
<evidence type="ECO:0000313" key="6">
    <source>
        <dbReference type="EMBL" id="CAG1845704.1"/>
    </source>
</evidence>
<dbReference type="InterPro" id="IPR000270">
    <property type="entry name" value="PB1_dom"/>
</dbReference>
<keyword evidence="4" id="KW-0812">Transmembrane</keyword>
<keyword evidence="4" id="KW-1133">Transmembrane helix</keyword>
<dbReference type="InterPro" id="IPR051462">
    <property type="entry name" value="CBS_domain-containing"/>
</dbReference>
<feature type="domain" description="CBS" evidence="5">
    <location>
        <begin position="113"/>
        <end position="168"/>
    </location>
</feature>
<dbReference type="Pfam" id="PF00564">
    <property type="entry name" value="PB1"/>
    <property type="match status" value="1"/>
</dbReference>
<evidence type="ECO:0000259" key="5">
    <source>
        <dbReference type="PROSITE" id="PS51371"/>
    </source>
</evidence>
<feature type="region of interest" description="Disordered" evidence="3">
    <location>
        <begin position="1"/>
        <end position="41"/>
    </location>
</feature>
<sequence length="506" mass="55552">MVTDVAHRVQIPVPGRSGNGGNSPYGSFSKPASTNRASGERRVKRLRLSKALIISEGTTVSEACLRLAARRVDAVLLTDANEFLSGIVTAKDVATRVVAEGLDPEKTIISKIMTRNPTFVMADTLAIEALQKMIQGKFKHLPVVENGEVIAMLNIAKCLFDAISRIEKAMEQGNAITAALKGLESQMESKFSVPYTFTEALHQNICNPVLSTIISENVRVVLVSPSDSVYVATKKMLEFQVYSVIVATRNGLQGVLTSKDVVMCVVAQHLSPELTPLEKVMTANTECATMEMTILEALHLTRDSNFLYLPVLSREDHVVACLDVLQVTSAVILMVSKFRFFILITDLYYACITYMSSFRVVEGDTGAINGVVDIVKRSSGILLLLWRQDIRNMIHIGIFLIIFIRSRVITSLLTNIKYYEDNEGDKVLLSSDDGLVGAINHAKLTGWKVLRLHIDDPGTNKIILSSKSGISTMQRNEWTSLRAGILAGTIAVTSIGVMVYLKRSKV</sequence>
<dbReference type="PROSITE" id="PS51371">
    <property type="entry name" value="CBS"/>
    <property type="match status" value="3"/>
</dbReference>
<dbReference type="InterPro" id="IPR000644">
    <property type="entry name" value="CBS_dom"/>
</dbReference>
<accession>A0A8D7A8Z0</accession>
<dbReference type="PANTHER" id="PTHR48108:SF26">
    <property type="entry name" value="CBS DOMAIN-CONTAINING PROTEIN DDB_G0289609"/>
    <property type="match status" value="1"/>
</dbReference>
<dbReference type="Gene3D" id="3.10.580.10">
    <property type="entry name" value="CBS-domain"/>
    <property type="match status" value="2"/>
</dbReference>
<gene>
    <name evidence="6" type="ORF">GSMUA_154990.1</name>
</gene>
<name>A0A8D7A8Z0_MUSAM</name>
<dbReference type="Pfam" id="PF00571">
    <property type="entry name" value="CBS"/>
    <property type="match status" value="3"/>
</dbReference>
<evidence type="ECO:0000256" key="3">
    <source>
        <dbReference type="SAM" id="MobiDB-lite"/>
    </source>
</evidence>
<organism evidence="6">
    <name type="scientific">Musa acuminata subsp. malaccensis</name>
    <name type="common">Wild banana</name>
    <name type="synonym">Musa malaccensis</name>
    <dbReference type="NCBI Taxonomy" id="214687"/>
    <lineage>
        <taxon>Eukaryota</taxon>
        <taxon>Viridiplantae</taxon>
        <taxon>Streptophyta</taxon>
        <taxon>Embryophyta</taxon>
        <taxon>Tracheophyta</taxon>
        <taxon>Spermatophyta</taxon>
        <taxon>Magnoliopsida</taxon>
        <taxon>Liliopsida</taxon>
        <taxon>Zingiberales</taxon>
        <taxon>Musaceae</taxon>
        <taxon>Musa</taxon>
    </lineage>
</organism>
<keyword evidence="2" id="KW-0129">CBS domain</keyword>
<feature type="domain" description="CBS" evidence="5">
    <location>
        <begin position="47"/>
        <end position="105"/>
    </location>
</feature>
<keyword evidence="4" id="KW-0472">Membrane</keyword>
<dbReference type="SUPFAM" id="SSF54277">
    <property type="entry name" value="CAD &amp; PB1 domains"/>
    <property type="match status" value="1"/>
</dbReference>